<feature type="compositionally biased region" description="Basic residues" evidence="22">
    <location>
        <begin position="29"/>
        <end position="38"/>
    </location>
</feature>
<evidence type="ECO:0000256" key="7">
    <source>
        <dbReference type="ARBA" id="ARBA00022707"/>
    </source>
</evidence>
<evidence type="ECO:0000256" key="15">
    <source>
        <dbReference type="ARBA" id="ARBA00023288"/>
    </source>
</evidence>
<feature type="compositionally biased region" description="Pro residues" evidence="22">
    <location>
        <begin position="96"/>
        <end position="114"/>
    </location>
</feature>
<sequence length="528" mass="53467">ARQGRSGKAAAGGGGARLAGANPLGGARGRGHRARPKHSGPGASRSSAASPPSGERAAEPPPLLGTPTFVAHLPPTPAPPSPGERGDGCREARAAPPSPPASSPHAPPVFPPSPLITAGWLGEEGRWPRLSLGGRLPLTREPPWEQEDGGGSGGRPGGGGAEAPGAERGGGRERQRPVAAQQNRKQRQPRSHLSRPSRRSQRAAPTGADTFLLSASPRLPRPLSGSRSRPPTPRRARRAQTAPRGAGLRPWTCGLLCAPASAPRPCPLAHALAPPLPALRALRAGPARDRADMGAKQSGPAAANGRTRAYSGSDLPSSSSGGANGTAGGGARAAAAGRFPAQVPGAHQPSASGGAAAASAAPRSRSLGGAVGTVASGARAAQSTFSIPNSSSGPYGSQDSVHSSPEDGGGGGGRDRPAGGGPGGPRLVIGSLPAHLSPHMFGGFKCPVCSKFVPSDEMDLHLVMCLTKPRITYNEDVLSKDAGECAICLEELQQGDTIARLPCLCIYHKGCIDEWFEVNRSCPEHPSD</sequence>
<keyword evidence="13" id="KW-0472">Membrane</keyword>
<evidence type="ECO:0000256" key="4">
    <source>
        <dbReference type="ARBA" id="ARBA00004906"/>
    </source>
</evidence>
<feature type="compositionally biased region" description="Basic and acidic residues" evidence="22">
    <location>
        <begin position="84"/>
        <end position="93"/>
    </location>
</feature>
<dbReference type="SUPFAM" id="SSF57850">
    <property type="entry name" value="RING/U-box"/>
    <property type="match status" value="1"/>
</dbReference>
<evidence type="ECO:0000256" key="3">
    <source>
        <dbReference type="ARBA" id="ARBA00004371"/>
    </source>
</evidence>
<evidence type="ECO:0000256" key="13">
    <source>
        <dbReference type="ARBA" id="ARBA00023136"/>
    </source>
</evidence>
<evidence type="ECO:0000256" key="10">
    <source>
        <dbReference type="ARBA" id="ARBA00022771"/>
    </source>
</evidence>
<evidence type="ECO:0000256" key="17">
    <source>
        <dbReference type="ARBA" id="ARBA00064405"/>
    </source>
</evidence>
<comment type="catalytic activity">
    <reaction evidence="1">
        <text>S-ubiquitinyl-[E2 ubiquitin-conjugating enzyme]-L-cysteine + [acceptor protein]-L-lysine = [E2 ubiquitin-conjugating enzyme]-L-cysteine + N(6)-ubiquitinyl-[acceptor protein]-L-lysine.</text>
        <dbReference type="EC" id="2.3.2.27"/>
    </reaction>
</comment>
<evidence type="ECO:0000256" key="9">
    <source>
        <dbReference type="ARBA" id="ARBA00022753"/>
    </source>
</evidence>
<dbReference type="GO" id="GO:0005764">
    <property type="term" value="C:lysosome"/>
    <property type="evidence" value="ECO:0007669"/>
    <property type="project" value="UniProtKB-SubCell"/>
</dbReference>
<accession>A0A8C0I112</accession>
<dbReference type="InterPro" id="IPR001841">
    <property type="entry name" value="Znf_RING"/>
</dbReference>
<feature type="compositionally biased region" description="Low complexity" evidence="22">
    <location>
        <begin position="311"/>
        <end position="321"/>
    </location>
</feature>
<name>A0A8C0I112_BALMU</name>
<feature type="region of interest" description="Disordered" evidence="22">
    <location>
        <begin position="287"/>
        <end position="333"/>
    </location>
</feature>
<dbReference type="Ensembl" id="ENSBMST00010019020.1">
    <property type="protein sequence ID" value="ENSBMSP00010017214.1"/>
    <property type="gene ID" value="ENSBMSG00010012512.1"/>
</dbReference>
<keyword evidence="14" id="KW-0458">Lysosome</keyword>
<evidence type="ECO:0000256" key="19">
    <source>
        <dbReference type="ARBA" id="ARBA00077185"/>
    </source>
</evidence>
<evidence type="ECO:0000256" key="20">
    <source>
        <dbReference type="ARBA" id="ARBA00081947"/>
    </source>
</evidence>
<dbReference type="PANTHER" id="PTHR46661:SF3">
    <property type="entry name" value="E3 UBIQUITIN-PROTEIN LIGASE ZNRF2"/>
    <property type="match status" value="1"/>
</dbReference>
<dbReference type="InterPro" id="IPR013083">
    <property type="entry name" value="Znf_RING/FYVE/PHD"/>
</dbReference>
<keyword evidence="15" id="KW-0449">Lipoprotein</keyword>
<evidence type="ECO:0000256" key="11">
    <source>
        <dbReference type="ARBA" id="ARBA00022786"/>
    </source>
</evidence>
<proteinExistence type="predicted"/>
<dbReference type="GO" id="GO:0042734">
    <property type="term" value="C:presynaptic membrane"/>
    <property type="evidence" value="ECO:0007669"/>
    <property type="project" value="UniProtKB-SubCell"/>
</dbReference>
<dbReference type="GO" id="GO:0070936">
    <property type="term" value="P:protein K48-linked ubiquitination"/>
    <property type="evidence" value="ECO:0007669"/>
    <property type="project" value="TreeGrafter"/>
</dbReference>
<comment type="subcellular location">
    <subcellularLocation>
        <location evidence="2">Endosome</location>
    </subcellularLocation>
    <subcellularLocation>
        <location evidence="3">Lysosome</location>
    </subcellularLocation>
    <subcellularLocation>
        <location evidence="16">Presynaptic cell membrane</location>
        <topology evidence="16">Peripheral membrane protein</topology>
    </subcellularLocation>
</comment>
<dbReference type="OMA" id="REPPWEQ"/>
<evidence type="ECO:0000256" key="6">
    <source>
        <dbReference type="ARBA" id="ARBA00022679"/>
    </source>
</evidence>
<reference evidence="24" key="1">
    <citation type="submission" date="2023-09" db="UniProtKB">
        <authorList>
            <consortium name="Ensembl"/>
        </authorList>
    </citation>
    <scope>IDENTIFICATION</scope>
</reference>
<feature type="compositionally biased region" description="Gly residues" evidence="22">
    <location>
        <begin position="149"/>
        <end position="162"/>
    </location>
</feature>
<keyword evidence="9" id="KW-0967">Endosome</keyword>
<feature type="compositionally biased region" description="Low complexity" evidence="22">
    <location>
        <begin position="39"/>
        <end position="55"/>
    </location>
</feature>
<dbReference type="PANTHER" id="PTHR46661">
    <property type="entry name" value="E3 UBIQUITIN-PROTEIN LIGASE ZNRF1-LIKE PROTEIN"/>
    <property type="match status" value="1"/>
</dbReference>
<comment type="pathway">
    <text evidence="4">Protein modification; protein ubiquitination.</text>
</comment>
<evidence type="ECO:0000256" key="8">
    <source>
        <dbReference type="ARBA" id="ARBA00022723"/>
    </source>
</evidence>
<protein>
    <recommendedName>
        <fullName evidence="18">E3 ubiquitin-protein ligase ZNRF2</fullName>
        <ecNumber evidence="5">2.3.2.27</ecNumber>
    </recommendedName>
    <alternativeName>
        <fullName evidence="19">RING-type E3 ubiquitin transferase ZNRF2</fullName>
    </alternativeName>
    <alternativeName>
        <fullName evidence="20">Zinc/RING finger protein 2</fullName>
    </alternativeName>
</protein>
<evidence type="ECO:0000256" key="5">
    <source>
        <dbReference type="ARBA" id="ARBA00012483"/>
    </source>
</evidence>
<dbReference type="CDD" id="cd16695">
    <property type="entry name" value="mRING-CH-C4HC2H_ZNRF2"/>
    <property type="match status" value="1"/>
</dbReference>
<dbReference type="PROSITE" id="PS50089">
    <property type="entry name" value="ZF_RING_2"/>
    <property type="match status" value="1"/>
</dbReference>
<dbReference type="EC" id="2.3.2.27" evidence="5"/>
<dbReference type="FunFam" id="3.30.40.10:FF:000363">
    <property type="entry name" value="E3 ubiquitin-protein ligase ZNRF2"/>
    <property type="match status" value="1"/>
</dbReference>
<evidence type="ECO:0000256" key="1">
    <source>
        <dbReference type="ARBA" id="ARBA00000900"/>
    </source>
</evidence>
<evidence type="ECO:0000256" key="12">
    <source>
        <dbReference type="ARBA" id="ARBA00022833"/>
    </source>
</evidence>
<dbReference type="GO" id="GO:0008270">
    <property type="term" value="F:zinc ion binding"/>
    <property type="evidence" value="ECO:0007669"/>
    <property type="project" value="UniProtKB-KW"/>
</dbReference>
<dbReference type="GO" id="GO:0043161">
    <property type="term" value="P:proteasome-mediated ubiquitin-dependent protein catabolic process"/>
    <property type="evidence" value="ECO:0007669"/>
    <property type="project" value="TreeGrafter"/>
</dbReference>
<keyword evidence="12" id="KW-0862">Zinc</keyword>
<organism evidence="24">
    <name type="scientific">Balaenoptera musculus</name>
    <name type="common">Blue whale</name>
    <dbReference type="NCBI Taxonomy" id="9771"/>
    <lineage>
        <taxon>Eukaryota</taxon>
        <taxon>Metazoa</taxon>
        <taxon>Chordata</taxon>
        <taxon>Craniata</taxon>
        <taxon>Vertebrata</taxon>
        <taxon>Euteleostomi</taxon>
        <taxon>Mammalia</taxon>
        <taxon>Eutheria</taxon>
        <taxon>Laurasiatheria</taxon>
        <taxon>Artiodactyla</taxon>
        <taxon>Whippomorpha</taxon>
        <taxon>Cetacea</taxon>
        <taxon>Mysticeti</taxon>
        <taxon>Balaenopteridae</taxon>
        <taxon>Balaenoptera</taxon>
    </lineage>
</organism>
<evidence type="ECO:0000313" key="24">
    <source>
        <dbReference type="Ensembl" id="ENSBMSP00010017214.1"/>
    </source>
</evidence>
<dbReference type="GO" id="GO:0005768">
    <property type="term" value="C:endosome"/>
    <property type="evidence" value="ECO:0007669"/>
    <property type="project" value="UniProtKB-SubCell"/>
</dbReference>
<keyword evidence="8" id="KW-0479">Metal-binding</keyword>
<feature type="domain" description="RING-type" evidence="23">
    <location>
        <begin position="485"/>
        <end position="525"/>
    </location>
</feature>
<keyword evidence="10 21" id="KW-0863">Zinc-finger</keyword>
<dbReference type="SMART" id="SM00184">
    <property type="entry name" value="RING"/>
    <property type="match status" value="1"/>
</dbReference>
<evidence type="ECO:0000256" key="21">
    <source>
        <dbReference type="PROSITE-ProRule" id="PRU00175"/>
    </source>
</evidence>
<feature type="region of interest" description="Disordered" evidence="22">
    <location>
        <begin position="385"/>
        <end position="429"/>
    </location>
</feature>
<dbReference type="Gene3D" id="3.30.160.60">
    <property type="entry name" value="Classic Zinc Finger"/>
    <property type="match status" value="1"/>
</dbReference>
<keyword evidence="7" id="KW-0519">Myristate</keyword>
<dbReference type="Gene3D" id="3.30.40.10">
    <property type="entry name" value="Zinc/RING finger domain, C3HC4 (zinc finger)"/>
    <property type="match status" value="1"/>
</dbReference>
<comment type="subunit">
    <text evidence="17">Interacts with UBE2N. Interacts with ZNRF1. Interacts (when phosphorylated) with YWHAE.</text>
</comment>
<dbReference type="Pfam" id="PF13639">
    <property type="entry name" value="zf-RING_2"/>
    <property type="match status" value="1"/>
</dbReference>
<evidence type="ECO:0000256" key="16">
    <source>
        <dbReference type="ARBA" id="ARBA00060476"/>
    </source>
</evidence>
<keyword evidence="6" id="KW-0808">Transferase</keyword>
<evidence type="ECO:0000259" key="23">
    <source>
        <dbReference type="PROSITE" id="PS50089"/>
    </source>
</evidence>
<feature type="compositionally biased region" description="Low complexity" evidence="22">
    <location>
        <begin position="212"/>
        <end position="229"/>
    </location>
</feature>
<evidence type="ECO:0000256" key="2">
    <source>
        <dbReference type="ARBA" id="ARBA00004177"/>
    </source>
</evidence>
<feature type="region of interest" description="Disordered" evidence="22">
    <location>
        <begin position="1"/>
        <end position="252"/>
    </location>
</feature>
<keyword evidence="11" id="KW-0833">Ubl conjugation pathway</keyword>
<feature type="compositionally biased region" description="Polar residues" evidence="22">
    <location>
        <begin position="385"/>
        <end position="403"/>
    </location>
</feature>
<dbReference type="GeneTree" id="ENSGT00940000159017"/>
<evidence type="ECO:0000256" key="18">
    <source>
        <dbReference type="ARBA" id="ARBA00069172"/>
    </source>
</evidence>
<feature type="compositionally biased region" description="Gly residues" evidence="22">
    <location>
        <begin position="407"/>
        <end position="424"/>
    </location>
</feature>
<dbReference type="InterPro" id="IPR051878">
    <property type="entry name" value="ZNRF_ubiq-protein_ligase"/>
</dbReference>
<dbReference type="GO" id="GO:0061630">
    <property type="term" value="F:ubiquitin protein ligase activity"/>
    <property type="evidence" value="ECO:0007669"/>
    <property type="project" value="UniProtKB-EC"/>
</dbReference>
<dbReference type="AlphaFoldDB" id="A0A8C0I112"/>
<evidence type="ECO:0000256" key="22">
    <source>
        <dbReference type="SAM" id="MobiDB-lite"/>
    </source>
</evidence>
<evidence type="ECO:0000256" key="14">
    <source>
        <dbReference type="ARBA" id="ARBA00023228"/>
    </source>
</evidence>
<feature type="compositionally biased region" description="Basic residues" evidence="22">
    <location>
        <begin position="184"/>
        <end position="201"/>
    </location>
</feature>
<feature type="compositionally biased region" description="Gly residues" evidence="22">
    <location>
        <begin position="322"/>
        <end position="331"/>
    </location>
</feature>